<dbReference type="Proteomes" id="UP000664859">
    <property type="component" value="Unassembled WGS sequence"/>
</dbReference>
<gene>
    <name evidence="1" type="ORF">JKP88DRAFT_230339</name>
</gene>
<evidence type="ECO:0000313" key="2">
    <source>
        <dbReference type="Proteomes" id="UP000664859"/>
    </source>
</evidence>
<evidence type="ECO:0000313" key="1">
    <source>
        <dbReference type="EMBL" id="KAG5192204.1"/>
    </source>
</evidence>
<name>A0A836CNU6_9STRA</name>
<dbReference type="EMBL" id="JAFCMP010000009">
    <property type="protein sequence ID" value="KAG5192204.1"/>
    <property type="molecule type" value="Genomic_DNA"/>
</dbReference>
<sequence length="205" mass="22846">MQTGTAPISVEQVRERLPLALQTILEDAGKTAKQVARHVASYTKRSGKDFTQTAHRWLWAEELSVGIASGKFTSEAGDQKVNLVVLEEYVPRFKGARGTRKHVRTNIWAYEKSVTRFVVLVMTGATGGRNGGANHYQIVVKRAPAGCVGVFDTSVEFDAHFVSSLFQLMDSQDILETEVPALPQKNMDTLFRQWFQKPNEDGMCL</sequence>
<proteinExistence type="predicted"/>
<protein>
    <submittedName>
        <fullName evidence="1">Uncharacterized protein</fullName>
    </submittedName>
</protein>
<comment type="caution">
    <text evidence="1">The sequence shown here is derived from an EMBL/GenBank/DDBJ whole genome shotgun (WGS) entry which is preliminary data.</text>
</comment>
<organism evidence="1 2">
    <name type="scientific">Tribonema minus</name>
    <dbReference type="NCBI Taxonomy" id="303371"/>
    <lineage>
        <taxon>Eukaryota</taxon>
        <taxon>Sar</taxon>
        <taxon>Stramenopiles</taxon>
        <taxon>Ochrophyta</taxon>
        <taxon>PX clade</taxon>
        <taxon>Xanthophyceae</taxon>
        <taxon>Tribonematales</taxon>
        <taxon>Tribonemataceae</taxon>
        <taxon>Tribonema</taxon>
    </lineage>
</organism>
<feature type="non-terminal residue" evidence="1">
    <location>
        <position position="205"/>
    </location>
</feature>
<dbReference type="AlphaFoldDB" id="A0A836CNU6"/>
<reference evidence="1" key="1">
    <citation type="submission" date="2021-02" db="EMBL/GenBank/DDBJ databases">
        <title>First Annotated Genome of the Yellow-green Alga Tribonema minus.</title>
        <authorList>
            <person name="Mahan K.M."/>
        </authorList>
    </citation>
    <scope>NUCLEOTIDE SEQUENCE</scope>
    <source>
        <strain evidence="1">UTEX B ZZ1240</strain>
    </source>
</reference>
<accession>A0A836CNU6</accession>
<keyword evidence="2" id="KW-1185">Reference proteome</keyword>